<dbReference type="KEGG" id="rfo:REIFOR_00597"/>
<dbReference type="PRINTS" id="PR00419">
    <property type="entry name" value="ADXRDTASE"/>
</dbReference>
<gene>
    <name evidence="6" type="ORF">REIFOR_00597</name>
</gene>
<dbReference type="InterPro" id="IPR023166">
    <property type="entry name" value="BaiN-like_dom_sf"/>
</dbReference>
<reference evidence="6 7" key="1">
    <citation type="journal article" date="2017" name="Environ. Microbiol.">
        <title>Genomic and physiological analyses of 'Reinekea forsetii' reveal a versatile opportunistic lifestyle during spring algae blooms.</title>
        <authorList>
            <person name="Avci B."/>
            <person name="Hahnke R.L."/>
            <person name="Chafee M."/>
            <person name="Fischer T."/>
            <person name="Gruber-Vodicka H."/>
            <person name="Tegetmeyer H.E."/>
            <person name="Harder J."/>
            <person name="Fuchs B.M."/>
            <person name="Amann R.I."/>
            <person name="Teeling H."/>
        </authorList>
    </citation>
    <scope>NUCLEOTIDE SEQUENCE [LARGE SCALE GENOMIC DNA]</scope>
    <source>
        <strain evidence="6 7">Hel1_31_D35</strain>
    </source>
</reference>
<organism evidence="6 7">
    <name type="scientific">Reinekea forsetii</name>
    <dbReference type="NCBI Taxonomy" id="1336806"/>
    <lineage>
        <taxon>Bacteria</taxon>
        <taxon>Pseudomonadati</taxon>
        <taxon>Pseudomonadota</taxon>
        <taxon>Gammaproteobacteria</taxon>
        <taxon>Oceanospirillales</taxon>
        <taxon>Saccharospirillaceae</taxon>
        <taxon>Reinekea</taxon>
    </lineage>
</organism>
<evidence type="ECO:0000256" key="3">
    <source>
        <dbReference type="ARBA" id="ARBA00022827"/>
    </source>
</evidence>
<feature type="domain" description="RsdA/BaiN/AoA(So)-like insert" evidence="5">
    <location>
        <begin position="243"/>
        <end position="399"/>
    </location>
</feature>
<keyword evidence="2" id="KW-0285">Flavoprotein</keyword>
<evidence type="ECO:0000259" key="4">
    <source>
        <dbReference type="Pfam" id="PF03486"/>
    </source>
</evidence>
<dbReference type="InterPro" id="IPR036188">
    <property type="entry name" value="FAD/NAD-bd_sf"/>
</dbReference>
<dbReference type="Pfam" id="PF22780">
    <property type="entry name" value="HI0933_like_1st"/>
    <property type="match status" value="1"/>
</dbReference>
<evidence type="ECO:0000256" key="2">
    <source>
        <dbReference type="ARBA" id="ARBA00022630"/>
    </source>
</evidence>
<dbReference type="Gene3D" id="3.50.50.60">
    <property type="entry name" value="FAD/NAD(P)-binding domain"/>
    <property type="match status" value="1"/>
</dbReference>
<dbReference type="NCBIfam" id="TIGR03862">
    <property type="entry name" value="flavo_PP4765"/>
    <property type="match status" value="1"/>
</dbReference>
<evidence type="ECO:0000259" key="5">
    <source>
        <dbReference type="Pfam" id="PF22780"/>
    </source>
</evidence>
<dbReference type="EMBL" id="CP011797">
    <property type="protein sequence ID" value="ATX75765.1"/>
    <property type="molecule type" value="Genomic_DNA"/>
</dbReference>
<dbReference type="Gene3D" id="2.40.30.10">
    <property type="entry name" value="Translation factors"/>
    <property type="match status" value="1"/>
</dbReference>
<dbReference type="InterPro" id="IPR004792">
    <property type="entry name" value="BaiN-like"/>
</dbReference>
<feature type="domain" description="RsdA/BaiN/AoA(So)-like Rossmann fold-like" evidence="4">
    <location>
        <begin position="56"/>
        <end position="451"/>
    </location>
</feature>
<accession>A0A2K8KLK8</accession>
<dbReference type="PANTHER" id="PTHR42887:SF1">
    <property type="entry name" value="BLR3961 PROTEIN"/>
    <property type="match status" value="1"/>
</dbReference>
<dbReference type="Pfam" id="PF03486">
    <property type="entry name" value="HI0933_like"/>
    <property type="match status" value="1"/>
</dbReference>
<evidence type="ECO:0000313" key="7">
    <source>
        <dbReference type="Proteomes" id="UP000229757"/>
    </source>
</evidence>
<dbReference type="InterPro" id="IPR057661">
    <property type="entry name" value="RsdA/BaiN/AoA(So)_Rossmann"/>
</dbReference>
<dbReference type="SUPFAM" id="SSF160996">
    <property type="entry name" value="HI0933 insert domain-like"/>
    <property type="match status" value="1"/>
</dbReference>
<dbReference type="NCBIfam" id="TIGR00275">
    <property type="entry name" value="aminoacetone oxidase family FAD-binding enzyme"/>
    <property type="match status" value="1"/>
</dbReference>
<dbReference type="Gene3D" id="1.10.8.260">
    <property type="entry name" value="HI0933 insert domain-like"/>
    <property type="match status" value="1"/>
</dbReference>
<keyword evidence="3" id="KW-0274">FAD</keyword>
<protein>
    <submittedName>
        <fullName evidence="6">NAD(FAD)-dependent dehydrogenase</fullName>
    </submittedName>
</protein>
<sequence>MLLCVPSRIVRPTRPPEVLYAPVAPSLFVAIPVDVCSVGLGPHKTLSMSVAQSAVQAIVIGAGPAGLMAAEQLVQAGMSVAVYDAMPSVGRKLLRAGIGGLNLTHAENKADFISRFGQQTEKVEAWLQEFDADALRSWAADLGIETFVGSSGRVFPTAKKAAPLLRAWLHRLRVGGAQFHVRHRWTGWDDQGRLLFSHADGPLAVTAPVIIYAFGGGSWARLGSDGQWRSQFTQRGIQCAPFRPSNGGFRYDWSDGFRADQAGQPLKSVALSVTSVEGIGWRKKGDAVIAGEGLEGSLIYAASAAIRDQIEQQGSCTVYWDLFPDQSAAHLAQVLSRRRAGDSLSNVLRRQLKLTGVKLALLKELSSKEQMGRIDELPRLLKALPHHLTACRDIDEAISTAGGVEFAELTEGLMLRQLPGQFCVGEMLDWEAPTGGYLLTACYASGVVAGRAARDYLRQQSLPSIIP</sequence>
<keyword evidence="7" id="KW-1185">Reference proteome</keyword>
<evidence type="ECO:0000313" key="6">
    <source>
        <dbReference type="EMBL" id="ATX75765.1"/>
    </source>
</evidence>
<name>A0A2K8KLK8_9GAMM</name>
<proteinExistence type="predicted"/>
<dbReference type="Proteomes" id="UP000229757">
    <property type="component" value="Chromosome"/>
</dbReference>
<dbReference type="InterPro" id="IPR055178">
    <property type="entry name" value="RsdA/BaiN/AoA(So)-like_dom"/>
</dbReference>
<dbReference type="AlphaFoldDB" id="A0A2K8KLK8"/>
<comment type="cofactor">
    <cofactor evidence="1">
        <name>FAD</name>
        <dbReference type="ChEBI" id="CHEBI:57692"/>
    </cofactor>
</comment>
<dbReference type="InterPro" id="IPR022460">
    <property type="entry name" value="Flavoprotein_PP4765"/>
</dbReference>
<dbReference type="PANTHER" id="PTHR42887">
    <property type="entry name" value="OS12G0638800 PROTEIN"/>
    <property type="match status" value="1"/>
</dbReference>
<evidence type="ECO:0000256" key="1">
    <source>
        <dbReference type="ARBA" id="ARBA00001974"/>
    </source>
</evidence>
<dbReference type="SUPFAM" id="SSF51905">
    <property type="entry name" value="FAD/NAD(P)-binding domain"/>
    <property type="match status" value="1"/>
</dbReference>